<comment type="caution">
    <text evidence="1">The sequence shown here is derived from an EMBL/GenBank/DDBJ whole genome shotgun (WGS) entry which is preliminary data.</text>
</comment>
<dbReference type="Proteomes" id="UP000316603">
    <property type="component" value="Unassembled WGS sequence"/>
</dbReference>
<keyword evidence="2" id="KW-1185">Reference proteome</keyword>
<dbReference type="AlphaFoldDB" id="A0A561TRZ7"/>
<evidence type="ECO:0000313" key="1">
    <source>
        <dbReference type="EMBL" id="TWF89891.1"/>
    </source>
</evidence>
<gene>
    <name evidence="1" type="ORF">FHX78_116939</name>
</gene>
<reference evidence="1 2" key="1">
    <citation type="submission" date="2019-06" db="EMBL/GenBank/DDBJ databases">
        <title>Sequencing the genomes of 1000 actinobacteria strains.</title>
        <authorList>
            <person name="Klenk H.-P."/>
        </authorList>
    </citation>
    <scope>NUCLEOTIDE SEQUENCE [LARGE SCALE GENOMIC DNA]</scope>
    <source>
        <strain evidence="1 2">DSM 41695</strain>
    </source>
</reference>
<protein>
    <submittedName>
        <fullName evidence="1">Uncharacterized protein</fullName>
    </submittedName>
</protein>
<accession>A0A561TRZ7</accession>
<dbReference type="EMBL" id="VIWV01000001">
    <property type="protein sequence ID" value="TWF89891.1"/>
    <property type="molecule type" value="Genomic_DNA"/>
</dbReference>
<organism evidence="1 2">
    <name type="scientific">Streptomyces capillispiralis</name>
    <dbReference type="NCBI Taxonomy" id="68182"/>
    <lineage>
        <taxon>Bacteria</taxon>
        <taxon>Bacillati</taxon>
        <taxon>Actinomycetota</taxon>
        <taxon>Actinomycetes</taxon>
        <taxon>Kitasatosporales</taxon>
        <taxon>Streptomycetaceae</taxon>
        <taxon>Streptomyces</taxon>
    </lineage>
</organism>
<name>A0A561TRZ7_9ACTN</name>
<proteinExistence type="predicted"/>
<sequence length="50" mass="5319">MEQPGECDQPGPGRQLGAEAIAYAAGEDDGTAMARIMERVKGILAFALRR</sequence>
<evidence type="ECO:0000313" key="2">
    <source>
        <dbReference type="Proteomes" id="UP000316603"/>
    </source>
</evidence>
<dbReference type="RefSeq" id="WP_167531933.1">
    <property type="nucleotide sequence ID" value="NZ_BNCE01000022.1"/>
</dbReference>